<evidence type="ECO:0000313" key="5">
    <source>
        <dbReference type="Proteomes" id="UP000196386"/>
    </source>
</evidence>
<evidence type="ECO:0000313" key="6">
    <source>
        <dbReference type="Proteomes" id="UP000260828"/>
    </source>
</evidence>
<dbReference type="CDD" id="cd00448">
    <property type="entry name" value="YjgF_YER057c_UK114_family"/>
    <property type="match status" value="1"/>
</dbReference>
<organism evidence="1 4">
    <name type="scientific">Anaerotruncus colihominis</name>
    <dbReference type="NCBI Taxonomy" id="169435"/>
    <lineage>
        <taxon>Bacteria</taxon>
        <taxon>Bacillati</taxon>
        <taxon>Bacillota</taxon>
        <taxon>Clostridia</taxon>
        <taxon>Eubacteriales</taxon>
        <taxon>Oscillospiraceae</taxon>
        <taxon>Anaerotruncus</taxon>
    </lineage>
</organism>
<dbReference type="Proteomes" id="UP000196386">
    <property type="component" value="Unassembled WGS sequence"/>
</dbReference>
<dbReference type="InterPro" id="IPR006175">
    <property type="entry name" value="YjgF/YER057c/UK114"/>
</dbReference>
<dbReference type="InterPro" id="IPR035959">
    <property type="entry name" value="RutC-like_sf"/>
</dbReference>
<evidence type="ECO:0000313" key="4">
    <source>
        <dbReference type="Proteomes" id="UP000095765"/>
    </source>
</evidence>
<accession>A0A174PV16</accession>
<dbReference type="SUPFAM" id="SSF55298">
    <property type="entry name" value="YjgF-like"/>
    <property type="match status" value="1"/>
</dbReference>
<evidence type="ECO:0000313" key="3">
    <source>
        <dbReference type="EMBL" id="RGE69746.1"/>
    </source>
</evidence>
<dbReference type="GO" id="GO:0005829">
    <property type="term" value="C:cytosol"/>
    <property type="evidence" value="ECO:0007669"/>
    <property type="project" value="TreeGrafter"/>
</dbReference>
<dbReference type="PANTHER" id="PTHR11803:SF39">
    <property type="entry name" value="2-IMINOBUTANOATE_2-IMINOPROPANOATE DEAMINASE"/>
    <property type="match status" value="1"/>
</dbReference>
<dbReference type="Proteomes" id="UP000095765">
    <property type="component" value="Unassembled WGS sequence"/>
</dbReference>
<dbReference type="Proteomes" id="UP000260828">
    <property type="component" value="Unassembled WGS sequence"/>
</dbReference>
<name>A0A174PV16_9FIRM</name>
<dbReference type="EMBL" id="CZBE01000008">
    <property type="protein sequence ID" value="CUP64852.1"/>
    <property type="molecule type" value="Genomic_DNA"/>
</dbReference>
<evidence type="ECO:0000313" key="2">
    <source>
        <dbReference type="EMBL" id="OUP70901.1"/>
    </source>
</evidence>
<protein>
    <submittedName>
        <fullName evidence="1">Enamine/imine deaminase</fullName>
        <ecNumber evidence="1">3.5.4.-</ecNumber>
    </submittedName>
    <submittedName>
        <fullName evidence="2">Reactive intermediate/imine deaminase</fullName>
    </submittedName>
    <submittedName>
        <fullName evidence="3">RidA family protein</fullName>
    </submittedName>
</protein>
<dbReference type="EC" id="3.5.4.-" evidence="1"/>
<sequence length="133" mass="14645">MKKIETQYSVRDGGHYSPGMICNGTLYVSGQLSIDPETGKAPEGFHAQAAQALRNLDTVLSAAGAERSDVVMCRVYLPDVAYWPELNEEYAFFFGDHKPARVVVPTNNLYGGCLVEVEAVVQLKRECKVNMNS</sequence>
<dbReference type="OrthoDB" id="9803101at2"/>
<reference evidence="2" key="3">
    <citation type="journal article" date="2018" name="BMC Genomics">
        <title>Whole genome sequencing and function prediction of 133 gut anaerobes isolated from chicken caecum in pure cultures.</title>
        <authorList>
            <person name="Medvecky M."/>
            <person name="Cejkova D."/>
            <person name="Polansky O."/>
            <person name="Karasova D."/>
            <person name="Kubasova T."/>
            <person name="Cizek A."/>
            <person name="Rychlik I."/>
        </authorList>
    </citation>
    <scope>NUCLEOTIDE SEQUENCE</scope>
    <source>
        <strain evidence="2">An175</strain>
    </source>
</reference>
<reference evidence="3 6" key="4">
    <citation type="submission" date="2018-08" db="EMBL/GenBank/DDBJ databases">
        <title>A genome reference for cultivated species of the human gut microbiota.</title>
        <authorList>
            <person name="Zou Y."/>
            <person name="Xue W."/>
            <person name="Luo G."/>
        </authorList>
    </citation>
    <scope>NUCLEOTIDE SEQUENCE [LARGE SCALE GENOMIC DNA]</scope>
    <source>
        <strain evidence="3 6">TF05-12AC</strain>
    </source>
</reference>
<dbReference type="GO" id="GO:0019239">
    <property type="term" value="F:deaminase activity"/>
    <property type="evidence" value="ECO:0007669"/>
    <property type="project" value="TreeGrafter"/>
</dbReference>
<dbReference type="Gene3D" id="3.30.1330.40">
    <property type="entry name" value="RutC-like"/>
    <property type="match status" value="1"/>
</dbReference>
<dbReference type="RefSeq" id="WP_055244820.1">
    <property type="nucleotide sequence ID" value="NZ_CABIWA010000011.1"/>
</dbReference>
<keyword evidence="1" id="KW-0378">Hydrolase</keyword>
<dbReference type="PANTHER" id="PTHR11803">
    <property type="entry name" value="2-IMINOBUTANOATE/2-IMINOPROPANOATE DEAMINASE RIDA"/>
    <property type="match status" value="1"/>
</dbReference>
<reference evidence="1 4" key="1">
    <citation type="submission" date="2015-09" db="EMBL/GenBank/DDBJ databases">
        <authorList>
            <consortium name="Pathogen Informatics"/>
        </authorList>
    </citation>
    <scope>NUCLEOTIDE SEQUENCE [LARGE SCALE GENOMIC DNA]</scope>
    <source>
        <strain evidence="1 4">2789STDY5834939</strain>
    </source>
</reference>
<dbReference type="AlphaFoldDB" id="A0A174PV16"/>
<dbReference type="Pfam" id="PF01042">
    <property type="entry name" value="Ribonuc_L-PSP"/>
    <property type="match status" value="1"/>
</dbReference>
<dbReference type="EMBL" id="NFKP01000002">
    <property type="protein sequence ID" value="OUP70901.1"/>
    <property type="molecule type" value="Genomic_DNA"/>
</dbReference>
<dbReference type="EMBL" id="QVME01000001">
    <property type="protein sequence ID" value="RGE69746.1"/>
    <property type="molecule type" value="Genomic_DNA"/>
</dbReference>
<reference evidence="5" key="2">
    <citation type="submission" date="2017-04" db="EMBL/GenBank/DDBJ databases">
        <title>Function of individual gut microbiota members based on whole genome sequencing of pure cultures obtained from chicken caecum.</title>
        <authorList>
            <person name="Medvecky M."/>
            <person name="Cejkova D."/>
            <person name="Polansky O."/>
            <person name="Karasova D."/>
            <person name="Kubasova T."/>
            <person name="Cizek A."/>
            <person name="Rychlik I."/>
        </authorList>
    </citation>
    <scope>NUCLEOTIDE SEQUENCE [LARGE SCALE GENOMIC DNA]</scope>
    <source>
        <strain evidence="5">An175</strain>
    </source>
</reference>
<gene>
    <name evidence="1" type="primary">yabJ</name>
    <name evidence="2" type="ORF">B5F11_02165</name>
    <name evidence="3" type="ORF">DXC40_01375</name>
    <name evidence="1" type="ORF">ERS852551_01476</name>
</gene>
<evidence type="ECO:0000313" key="1">
    <source>
        <dbReference type="EMBL" id="CUP64852.1"/>
    </source>
</evidence>
<proteinExistence type="predicted"/>